<evidence type="ECO:0000256" key="9">
    <source>
        <dbReference type="PIRSR" id="PIRSR000362-1"/>
    </source>
</evidence>
<reference evidence="12 13" key="1">
    <citation type="submission" date="2018-11" db="EMBL/GenBank/DDBJ databases">
        <title>Genome sequence of Apiotrichum porosum DSM 27194.</title>
        <authorList>
            <person name="Aliyu H."/>
            <person name="Gorte O."/>
            <person name="Ochsenreither K."/>
        </authorList>
    </citation>
    <scope>NUCLEOTIDE SEQUENCE [LARGE SCALE GENOMIC DNA]</scope>
    <source>
        <strain evidence="12 13">DSM 27194</strain>
    </source>
</reference>
<dbReference type="Gene3D" id="3.50.50.60">
    <property type="entry name" value="FAD/NAD(P)-binding domain"/>
    <property type="match status" value="1"/>
</dbReference>
<evidence type="ECO:0000256" key="4">
    <source>
        <dbReference type="ARBA" id="ARBA00022827"/>
    </source>
</evidence>
<feature type="binding site" evidence="10">
    <location>
        <begin position="253"/>
        <end position="254"/>
    </location>
    <ligand>
        <name>NADP(+)</name>
        <dbReference type="ChEBI" id="CHEBI:58349"/>
    </ligand>
</feature>
<name>A0A427XR07_9TREE</name>
<feature type="binding site" evidence="10">
    <location>
        <position position="265"/>
    </location>
    <ligand>
        <name>NADP(+)</name>
        <dbReference type="ChEBI" id="CHEBI:58349"/>
    </ligand>
</feature>
<dbReference type="OrthoDB" id="333024at2759"/>
<keyword evidence="13" id="KW-1185">Reference proteome</keyword>
<dbReference type="GO" id="GO:0016491">
    <property type="term" value="F:oxidoreductase activity"/>
    <property type="evidence" value="ECO:0007669"/>
    <property type="project" value="UniProtKB-KW"/>
</dbReference>
<dbReference type="Proteomes" id="UP000279236">
    <property type="component" value="Unassembled WGS sequence"/>
</dbReference>
<dbReference type="AlphaFoldDB" id="A0A427XR07"/>
<feature type="binding site" evidence="9">
    <location>
        <position position="38"/>
    </location>
    <ligand>
        <name>FAD</name>
        <dbReference type="ChEBI" id="CHEBI:57692"/>
    </ligand>
</feature>
<dbReference type="PIRSF" id="PIRSF000362">
    <property type="entry name" value="FNR"/>
    <property type="match status" value="1"/>
</dbReference>
<evidence type="ECO:0000256" key="3">
    <source>
        <dbReference type="ARBA" id="ARBA00022630"/>
    </source>
</evidence>
<comment type="subcellular location">
    <subcellularLocation>
        <location evidence="8">Mitochondrion</location>
    </subcellularLocation>
</comment>
<evidence type="ECO:0000256" key="7">
    <source>
        <dbReference type="ARBA" id="ARBA00048933"/>
    </source>
</evidence>
<dbReference type="InterPro" id="IPR021163">
    <property type="entry name" value="Ferredox_Rdtase_adrenod"/>
</dbReference>
<dbReference type="RefSeq" id="XP_028475962.1">
    <property type="nucleotide sequence ID" value="XM_028623988.1"/>
</dbReference>
<comment type="caution">
    <text evidence="12">The sequence shown here is derived from an EMBL/GenBank/DDBJ whole genome shotgun (WGS) entry which is preliminary data.</text>
</comment>
<feature type="binding site" evidence="9">
    <location>
        <begin position="439"/>
        <end position="441"/>
    </location>
    <ligand>
        <name>FAD</name>
        <dbReference type="ChEBI" id="CHEBI:57692"/>
    </ligand>
</feature>
<feature type="region of interest" description="Disordered" evidence="11">
    <location>
        <begin position="353"/>
        <end position="373"/>
    </location>
</feature>
<evidence type="ECO:0000256" key="8">
    <source>
        <dbReference type="PIRNR" id="PIRNR000362"/>
    </source>
</evidence>
<gene>
    <name evidence="12" type="primary">ARH1</name>
    <name evidence="12" type="ORF">EHS24_008680</name>
</gene>
<keyword evidence="5 8" id="KW-0521">NADP</keyword>
<dbReference type="PRINTS" id="PR00368">
    <property type="entry name" value="FADPNR"/>
</dbReference>
<keyword evidence="6 8" id="KW-0560">Oxidoreductase</keyword>
<dbReference type="GO" id="GO:0005739">
    <property type="term" value="C:mitochondrion"/>
    <property type="evidence" value="ECO:0007669"/>
    <property type="project" value="UniProtKB-SubCell"/>
</dbReference>
<evidence type="ECO:0000256" key="1">
    <source>
        <dbReference type="ARBA" id="ARBA00001974"/>
    </source>
</evidence>
<dbReference type="EMBL" id="RSCE01000007">
    <property type="protein sequence ID" value="RSH81243.1"/>
    <property type="molecule type" value="Genomic_DNA"/>
</dbReference>
<feature type="binding site" evidence="9">
    <location>
        <position position="110"/>
    </location>
    <ligand>
        <name>FAD</name>
        <dbReference type="ChEBI" id="CHEBI:57692"/>
    </ligand>
</feature>
<organism evidence="12 13">
    <name type="scientific">Apiotrichum porosum</name>
    <dbReference type="NCBI Taxonomy" id="105984"/>
    <lineage>
        <taxon>Eukaryota</taxon>
        <taxon>Fungi</taxon>
        <taxon>Dikarya</taxon>
        <taxon>Basidiomycota</taxon>
        <taxon>Agaricomycotina</taxon>
        <taxon>Tremellomycetes</taxon>
        <taxon>Trichosporonales</taxon>
        <taxon>Trichosporonaceae</taxon>
        <taxon>Apiotrichum</taxon>
    </lineage>
</organism>
<keyword evidence="8" id="KW-0496">Mitochondrion</keyword>
<comment type="similarity">
    <text evidence="2 8">Belongs to the ferredoxin--NADP reductase type 1 family.</text>
</comment>
<accession>A0A427XR07</accession>
<protein>
    <recommendedName>
        <fullName evidence="8">NADPH:adrenodoxin oxidoreductase, mitochondrial</fullName>
        <ecNumber evidence="8">1.18.1.6</ecNumber>
    </recommendedName>
</protein>
<evidence type="ECO:0000256" key="10">
    <source>
        <dbReference type="PIRSR" id="PIRSR000362-2"/>
    </source>
</evidence>
<feature type="binding site" evidence="9">
    <location>
        <position position="432"/>
    </location>
    <ligand>
        <name>FAD</name>
        <dbReference type="ChEBI" id="CHEBI:57692"/>
    </ligand>
</feature>
<dbReference type="EC" id="1.18.1.6" evidence="8"/>
<feature type="binding site" evidence="10">
    <location>
        <position position="439"/>
    </location>
    <ligand>
        <name>NADP(+)</name>
        <dbReference type="ChEBI" id="CHEBI:58349"/>
    </ligand>
</feature>
<evidence type="ECO:0000313" key="13">
    <source>
        <dbReference type="Proteomes" id="UP000279236"/>
    </source>
</evidence>
<dbReference type="SUPFAM" id="SSF51971">
    <property type="entry name" value="Nucleotide-binding domain"/>
    <property type="match status" value="1"/>
</dbReference>
<proteinExistence type="inferred from homology"/>
<dbReference type="PANTHER" id="PTHR48467">
    <property type="entry name" value="GLUTAMATE SYNTHASE 1 [NADH], CHLOROPLASTIC-LIKE"/>
    <property type="match status" value="1"/>
</dbReference>
<dbReference type="STRING" id="105984.A0A427XR07"/>
<dbReference type="PANTHER" id="PTHR48467:SF1">
    <property type="entry name" value="GLUTAMATE SYNTHASE 1 [NADH], CHLOROPLASTIC-LIKE"/>
    <property type="match status" value="1"/>
</dbReference>
<comment type="cofactor">
    <cofactor evidence="1 8 9">
        <name>FAD</name>
        <dbReference type="ChEBI" id="CHEBI:57692"/>
    </cofactor>
</comment>
<dbReference type="GeneID" id="39593223"/>
<feature type="binding site" evidence="10">
    <location>
        <begin position="209"/>
        <end position="212"/>
    </location>
    <ligand>
        <name>NADP(+)</name>
        <dbReference type="ChEBI" id="CHEBI:58349"/>
    </ligand>
</feature>
<sequence>MLSLVRATRSRSALAGLARYSTATRPPLKLAIIGSGPSGFYAASRVLQLLPRDTPEGANVRVDMYERLPTPYGLVRYGVAPDHPEVKNCQHKFDELSEDPRFTFLGNVSVGTTVDSPVPSNPLLPHYTYPHALHIPLAELAPYYNAVLFTYGASLSNPLGSVPGSTASDKPLHGVLPALAFVSWYNGHPAYADLKVDLSKVTNVDVIGQGNVALDVARILLRPVETLANTDLPDHILDALSKSNVKNVRAVGRRGPAQVAFTTKELREMVTLGCAYPGVNPDLMAQAKELAKGDRMRTRQLALMEKTIPASEATHGRQFELEFLQSPKAFIPSASDQSRVAGVEWDINELAFKDDPEGGKPTASARKTGKTTTSEADLVVESVGYRSEPIGDGSSPAGWAVPFDLGRGRVRNEDGRVVSDDGVVAGAYAAGWAARGPVGVIASTMQGAYGLVEHLLNDCTGQNLASGARDAWVDRPAGQSPLPLVPELGRPDAIERGLKDGQVVDMGAWLKIDAAERERGKQKGREEREKFRTVDEMLAVL</sequence>
<evidence type="ECO:0000256" key="5">
    <source>
        <dbReference type="ARBA" id="ARBA00022857"/>
    </source>
</evidence>
<keyword evidence="3 8" id="KW-0285">Flavoprotein</keyword>
<dbReference type="InterPro" id="IPR055275">
    <property type="entry name" value="Ferredox_Rdtase"/>
</dbReference>
<feature type="binding site" evidence="9">
    <location>
        <position position="74"/>
    </location>
    <ligand>
        <name>FAD</name>
        <dbReference type="ChEBI" id="CHEBI:57692"/>
    </ligand>
</feature>
<comment type="catalytic activity">
    <reaction evidence="7 8">
        <text>2 reduced [adrenodoxin] + NADP(+) + H(+) = 2 oxidized [adrenodoxin] + NADPH</text>
        <dbReference type="Rhea" id="RHEA:42312"/>
        <dbReference type="Rhea" id="RHEA-COMP:9998"/>
        <dbReference type="Rhea" id="RHEA-COMP:9999"/>
        <dbReference type="ChEBI" id="CHEBI:15378"/>
        <dbReference type="ChEBI" id="CHEBI:33737"/>
        <dbReference type="ChEBI" id="CHEBI:33738"/>
        <dbReference type="ChEBI" id="CHEBI:57783"/>
        <dbReference type="ChEBI" id="CHEBI:58349"/>
        <dbReference type="EC" id="1.18.1.6"/>
    </reaction>
</comment>
<dbReference type="InterPro" id="IPR036188">
    <property type="entry name" value="FAD/NAD-bd_sf"/>
</dbReference>
<evidence type="ECO:0000256" key="2">
    <source>
        <dbReference type="ARBA" id="ARBA00008312"/>
    </source>
</evidence>
<evidence type="ECO:0000256" key="11">
    <source>
        <dbReference type="SAM" id="MobiDB-lite"/>
    </source>
</evidence>
<keyword evidence="4 8" id="KW-0274">FAD</keyword>
<evidence type="ECO:0000313" key="12">
    <source>
        <dbReference type="EMBL" id="RSH81243.1"/>
    </source>
</evidence>
<evidence type="ECO:0000256" key="6">
    <source>
        <dbReference type="ARBA" id="ARBA00023002"/>
    </source>
</evidence>
<feature type="binding site" evidence="9">
    <location>
        <position position="66"/>
    </location>
    <ligand>
        <name>FAD</name>
        <dbReference type="ChEBI" id="CHEBI:57692"/>
    </ligand>
</feature>
<dbReference type="Gene3D" id="3.40.50.720">
    <property type="entry name" value="NAD(P)-binding Rossmann-like Domain"/>
    <property type="match status" value="1"/>
</dbReference>